<dbReference type="Proteomes" id="UP000051922">
    <property type="component" value="Unassembled WGS sequence"/>
</dbReference>
<evidence type="ECO:0000313" key="2">
    <source>
        <dbReference type="Proteomes" id="UP000051922"/>
    </source>
</evidence>
<dbReference type="PATRIC" id="fig|1423783.4.peg.11"/>
<evidence type="ECO:0000313" key="1">
    <source>
        <dbReference type="EMBL" id="KRL88229.1"/>
    </source>
</evidence>
<protein>
    <recommendedName>
        <fullName evidence="3">CSD domain-containing protein</fullName>
    </recommendedName>
</protein>
<organism evidence="1 2">
    <name type="scientific">Lacticaseibacillus pantheris DSM 15945 = JCM 12539 = NBRC 106106</name>
    <dbReference type="NCBI Taxonomy" id="1423783"/>
    <lineage>
        <taxon>Bacteria</taxon>
        <taxon>Bacillati</taxon>
        <taxon>Bacillota</taxon>
        <taxon>Bacilli</taxon>
        <taxon>Lactobacillales</taxon>
        <taxon>Lactobacillaceae</taxon>
        <taxon>Lacticaseibacillus</taxon>
    </lineage>
</organism>
<dbReference type="Gene3D" id="2.40.50.140">
    <property type="entry name" value="Nucleic acid-binding proteins"/>
    <property type="match status" value="1"/>
</dbReference>
<sequence length="71" mass="8152">MRWYDPGLGRGIIDADDGKVVFLPYHAIDGTDIDRFLLDEDERIEFDAEEGEFGFDGITGQYRATRVRPLE</sequence>
<reference evidence="1 2" key="1">
    <citation type="journal article" date="2015" name="Genome Announc.">
        <title>Expanding the biotechnology potential of lactobacilli through comparative genomics of 213 strains and associated genera.</title>
        <authorList>
            <person name="Sun Z."/>
            <person name="Harris H.M."/>
            <person name="McCann A."/>
            <person name="Guo C."/>
            <person name="Argimon S."/>
            <person name="Zhang W."/>
            <person name="Yang X."/>
            <person name="Jeffery I.B."/>
            <person name="Cooney J.C."/>
            <person name="Kagawa T.F."/>
            <person name="Liu W."/>
            <person name="Song Y."/>
            <person name="Salvetti E."/>
            <person name="Wrobel A."/>
            <person name="Rasinkangas P."/>
            <person name="Parkhill J."/>
            <person name="Rea M.C."/>
            <person name="O'Sullivan O."/>
            <person name="Ritari J."/>
            <person name="Douillard F.P."/>
            <person name="Paul Ross R."/>
            <person name="Yang R."/>
            <person name="Briner A.E."/>
            <person name="Felis G.E."/>
            <person name="de Vos W.M."/>
            <person name="Barrangou R."/>
            <person name="Klaenhammer T.R."/>
            <person name="Caufield P.W."/>
            <person name="Cui Y."/>
            <person name="Zhang H."/>
            <person name="O'Toole P.W."/>
        </authorList>
    </citation>
    <scope>NUCLEOTIDE SEQUENCE [LARGE SCALE GENOMIC DNA]</scope>
    <source>
        <strain evidence="1 2">DSM 15945</strain>
    </source>
</reference>
<keyword evidence="2" id="KW-1185">Reference proteome</keyword>
<proteinExistence type="predicted"/>
<name>A0A0R1UBK6_9LACO</name>
<dbReference type="AlphaFoldDB" id="A0A0R1UBK6"/>
<gene>
    <name evidence="1" type="ORF">FC50_GL000011</name>
</gene>
<evidence type="ECO:0008006" key="3">
    <source>
        <dbReference type="Google" id="ProtNLM"/>
    </source>
</evidence>
<accession>A0A0R1UBK6</accession>
<dbReference type="InterPro" id="IPR012340">
    <property type="entry name" value="NA-bd_OB-fold"/>
</dbReference>
<comment type="caution">
    <text evidence="1">The sequence shown here is derived from an EMBL/GenBank/DDBJ whole genome shotgun (WGS) entry which is preliminary data.</text>
</comment>
<dbReference type="EMBL" id="AZFJ01000005">
    <property type="protein sequence ID" value="KRL88229.1"/>
    <property type="molecule type" value="Genomic_DNA"/>
</dbReference>